<comment type="caution">
    <text evidence="2">The sequence shown here is derived from an EMBL/GenBank/DDBJ whole genome shotgun (WGS) entry which is preliminary data.</text>
</comment>
<evidence type="ECO:0000313" key="2">
    <source>
        <dbReference type="EMBL" id="EGD60675.1"/>
    </source>
</evidence>
<dbReference type="PANTHER" id="PTHR43153:SF1">
    <property type="entry name" value="ELECTRON TRANSFER FLAVOPROTEIN SUBUNIT ALPHA, MITOCHONDRIAL"/>
    <property type="match status" value="1"/>
</dbReference>
<dbReference type="AlphaFoldDB" id="F1Z401"/>
<dbReference type="InterPro" id="IPR014731">
    <property type="entry name" value="ETF_asu_C"/>
</dbReference>
<dbReference type="STRING" id="983920.Y88_1756"/>
<keyword evidence="3" id="KW-1185">Reference proteome</keyword>
<protein>
    <submittedName>
        <fullName evidence="2">Electron transfer flavoprotein alpha-subunit</fullName>
    </submittedName>
</protein>
<reference evidence="2 3" key="1">
    <citation type="journal article" date="2012" name="J. Bacteriol.">
        <title>Draft Genome Sequence of Novosphingobium nitrogenifigens Y88T.</title>
        <authorList>
            <person name="Strabala T.J."/>
            <person name="Macdonald L."/>
            <person name="Liu V."/>
            <person name="Smit A.M."/>
        </authorList>
    </citation>
    <scope>NUCLEOTIDE SEQUENCE [LARGE SCALE GENOMIC DNA]</scope>
    <source>
        <strain evidence="2 3">DSM 19370</strain>
    </source>
</reference>
<dbReference type="RefSeq" id="WP_008068605.1">
    <property type="nucleotide sequence ID" value="NZ_AQWK01000010.1"/>
</dbReference>
<gene>
    <name evidence="2" type="ORF">Y88_1756</name>
</gene>
<sequence>MFRRRTLGLAPVSWQVGQSGKFVTPTLYFAVGLSGTPQHLAGIGSATRLIALNTDAEASHG</sequence>
<dbReference type="Pfam" id="PF00766">
    <property type="entry name" value="ETF_alpha"/>
    <property type="match status" value="1"/>
</dbReference>
<feature type="domain" description="Electron transfer flavoprotein alpha subunit C-terminal" evidence="1">
    <location>
        <begin position="8"/>
        <end position="43"/>
    </location>
</feature>
<dbReference type="GO" id="GO:0009055">
    <property type="term" value="F:electron transfer activity"/>
    <property type="evidence" value="ECO:0007669"/>
    <property type="project" value="InterPro"/>
</dbReference>
<accession>F1Z401</accession>
<evidence type="ECO:0000259" key="1">
    <source>
        <dbReference type="Pfam" id="PF00766"/>
    </source>
</evidence>
<dbReference type="eggNOG" id="COG2025">
    <property type="taxonomic scope" value="Bacteria"/>
</dbReference>
<dbReference type="GO" id="GO:0033539">
    <property type="term" value="P:fatty acid beta-oxidation using acyl-CoA dehydrogenase"/>
    <property type="evidence" value="ECO:0007669"/>
    <property type="project" value="TreeGrafter"/>
</dbReference>
<dbReference type="InParanoid" id="F1Z401"/>
<dbReference type="InterPro" id="IPR001308">
    <property type="entry name" value="ETF_a/FixB"/>
</dbReference>
<organism evidence="2 3">
    <name type="scientific">Novosphingobium nitrogenifigens DSM 19370</name>
    <dbReference type="NCBI Taxonomy" id="983920"/>
    <lineage>
        <taxon>Bacteria</taxon>
        <taxon>Pseudomonadati</taxon>
        <taxon>Pseudomonadota</taxon>
        <taxon>Alphaproteobacteria</taxon>
        <taxon>Sphingomonadales</taxon>
        <taxon>Sphingomonadaceae</taxon>
        <taxon>Novosphingobium</taxon>
    </lineage>
</organism>
<dbReference type="EMBL" id="AEWJ01000013">
    <property type="protein sequence ID" value="EGD60675.1"/>
    <property type="molecule type" value="Genomic_DNA"/>
</dbReference>
<evidence type="ECO:0000313" key="3">
    <source>
        <dbReference type="Proteomes" id="UP000004728"/>
    </source>
</evidence>
<dbReference type="HOGENOM" id="CLU_2918096_0_0_5"/>
<dbReference type="InterPro" id="IPR029035">
    <property type="entry name" value="DHS-like_NAD/FAD-binding_dom"/>
</dbReference>
<name>F1Z401_9SPHN</name>
<dbReference type="PANTHER" id="PTHR43153">
    <property type="entry name" value="ELECTRON TRANSFER FLAVOPROTEIN ALPHA"/>
    <property type="match status" value="1"/>
</dbReference>
<dbReference type="SUPFAM" id="SSF52467">
    <property type="entry name" value="DHS-like NAD/FAD-binding domain"/>
    <property type="match status" value="1"/>
</dbReference>
<dbReference type="GO" id="GO:0050660">
    <property type="term" value="F:flavin adenine dinucleotide binding"/>
    <property type="evidence" value="ECO:0007669"/>
    <property type="project" value="InterPro"/>
</dbReference>
<dbReference type="Proteomes" id="UP000004728">
    <property type="component" value="Unassembled WGS sequence"/>
</dbReference>
<proteinExistence type="predicted"/>
<dbReference type="OrthoDB" id="9770286at2"/>
<dbReference type="Gene3D" id="3.40.50.1220">
    <property type="entry name" value="TPP-binding domain"/>
    <property type="match status" value="1"/>
</dbReference>